<reference evidence="2 3" key="2">
    <citation type="submission" date="2019-08" db="EMBL/GenBank/DDBJ databases">
        <title>Amycolatopsis acidicola sp. nov., isolated from peat swamp forest soil.</title>
        <authorList>
            <person name="Srisuk N."/>
        </authorList>
    </citation>
    <scope>NUCLEOTIDE SEQUENCE [LARGE SCALE GENOMIC DNA]</scope>
    <source>
        <strain evidence="2 3">TBRC 6029</strain>
    </source>
</reference>
<keyword evidence="1" id="KW-0472">Membrane</keyword>
<dbReference type="AlphaFoldDB" id="A0A558APX6"/>
<evidence type="ECO:0000313" key="3">
    <source>
        <dbReference type="Proteomes" id="UP000320011"/>
    </source>
</evidence>
<proteinExistence type="predicted"/>
<evidence type="ECO:0000313" key="2">
    <source>
        <dbReference type="EMBL" id="TVT26310.1"/>
    </source>
</evidence>
<reference evidence="2 3" key="1">
    <citation type="submission" date="2019-07" db="EMBL/GenBank/DDBJ databases">
        <authorList>
            <person name="Duangmal K."/>
            <person name="Teo W.F.A."/>
        </authorList>
    </citation>
    <scope>NUCLEOTIDE SEQUENCE [LARGE SCALE GENOMIC DNA]</scope>
    <source>
        <strain evidence="2 3">TBRC 6029</strain>
    </source>
</reference>
<dbReference type="EMBL" id="VJWX01000500">
    <property type="protein sequence ID" value="TVT26310.1"/>
    <property type="molecule type" value="Genomic_DNA"/>
</dbReference>
<evidence type="ECO:0000256" key="1">
    <source>
        <dbReference type="SAM" id="Phobius"/>
    </source>
</evidence>
<feature type="transmembrane region" description="Helical" evidence="1">
    <location>
        <begin position="12"/>
        <end position="34"/>
    </location>
</feature>
<accession>A0A558APX6</accession>
<dbReference type="Proteomes" id="UP000320011">
    <property type="component" value="Unassembled WGS sequence"/>
</dbReference>
<dbReference type="OrthoDB" id="4746178at2"/>
<feature type="transmembrane region" description="Helical" evidence="1">
    <location>
        <begin position="41"/>
        <end position="60"/>
    </location>
</feature>
<comment type="caution">
    <text evidence="2">The sequence shown here is derived from an EMBL/GenBank/DDBJ whole genome shotgun (WGS) entry which is preliminary data.</text>
</comment>
<gene>
    <name evidence="2" type="ORF">FNH05_31575</name>
</gene>
<feature type="transmembrane region" description="Helical" evidence="1">
    <location>
        <begin position="80"/>
        <end position="96"/>
    </location>
</feature>
<sequence>MGTETLVTAGSFTSGQIAVTAVVTGVLAFAAALWRLPRGAWADRVAVGVLAGVSVFLWRISANMPELNSDGLPGFSAADWLAPVMTYLFLSVYADLRVPADARRYRQTRALAVIASLVVDVVTL</sequence>
<name>A0A558APX6_9PSEU</name>
<keyword evidence="3" id="KW-1185">Reference proteome</keyword>
<keyword evidence="1" id="KW-1133">Transmembrane helix</keyword>
<protein>
    <submittedName>
        <fullName evidence="2">Uncharacterized protein</fullName>
    </submittedName>
</protein>
<organism evidence="2 3">
    <name type="scientific">Amycolatopsis rhizosphaerae</name>
    <dbReference type="NCBI Taxonomy" id="2053003"/>
    <lineage>
        <taxon>Bacteria</taxon>
        <taxon>Bacillati</taxon>
        <taxon>Actinomycetota</taxon>
        <taxon>Actinomycetes</taxon>
        <taxon>Pseudonocardiales</taxon>
        <taxon>Pseudonocardiaceae</taxon>
        <taxon>Amycolatopsis</taxon>
    </lineage>
</organism>
<dbReference type="RefSeq" id="WP_144592504.1">
    <property type="nucleotide sequence ID" value="NZ_VJWX01000500.1"/>
</dbReference>
<keyword evidence="1" id="KW-0812">Transmembrane</keyword>